<dbReference type="PANTHER" id="PTHR12526">
    <property type="entry name" value="GLYCOSYLTRANSFERASE"/>
    <property type="match status" value="1"/>
</dbReference>
<comment type="caution">
    <text evidence="2">The sequence shown here is derived from an EMBL/GenBank/DDBJ whole genome shotgun (WGS) entry which is preliminary data.</text>
</comment>
<dbReference type="GO" id="GO:0016757">
    <property type="term" value="F:glycosyltransferase activity"/>
    <property type="evidence" value="ECO:0007669"/>
    <property type="project" value="UniProtKB-KW"/>
</dbReference>
<evidence type="ECO:0000313" key="3">
    <source>
        <dbReference type="Proteomes" id="UP001576776"/>
    </source>
</evidence>
<feature type="domain" description="Glycosyl transferase family 1" evidence="1">
    <location>
        <begin position="154"/>
        <end position="311"/>
    </location>
</feature>
<dbReference type="RefSeq" id="WP_413256958.1">
    <property type="nucleotide sequence ID" value="NZ_JBHFNS010000041.1"/>
</dbReference>
<proteinExistence type="predicted"/>
<keyword evidence="3" id="KW-1185">Reference proteome</keyword>
<dbReference type="PANTHER" id="PTHR12526:SF630">
    <property type="entry name" value="GLYCOSYLTRANSFERASE"/>
    <property type="match status" value="1"/>
</dbReference>
<keyword evidence="2" id="KW-0328">Glycosyltransferase</keyword>
<dbReference type="EC" id="2.4.-.-" evidence="2"/>
<keyword evidence="2" id="KW-0808">Transferase</keyword>
<name>A0ABV4YBE2_9CYAN</name>
<dbReference type="InterPro" id="IPR001296">
    <property type="entry name" value="Glyco_trans_1"/>
</dbReference>
<evidence type="ECO:0000313" key="2">
    <source>
        <dbReference type="EMBL" id="MFB2935443.1"/>
    </source>
</evidence>
<gene>
    <name evidence="2" type="ORF">ACE1B6_09200</name>
</gene>
<dbReference type="Pfam" id="PF00534">
    <property type="entry name" value="Glycos_transf_1"/>
    <property type="match status" value="1"/>
</dbReference>
<evidence type="ECO:0000259" key="1">
    <source>
        <dbReference type="Pfam" id="PF00534"/>
    </source>
</evidence>
<protein>
    <submittedName>
        <fullName evidence="2">Glycosyltransferase family 4 protein</fullName>
        <ecNumber evidence="2">2.4.-.-</ecNumber>
    </submittedName>
</protein>
<reference evidence="2 3" key="1">
    <citation type="submission" date="2024-09" db="EMBL/GenBank/DDBJ databases">
        <title>Floridaenema gen nov. (Aerosakkonemataceae, Aerosakkonematales ord. nov., Cyanobacteria) from benthic tropical and subtropical fresh waters, with the description of four new species.</title>
        <authorList>
            <person name="Moretto J.A."/>
            <person name="Berthold D.E."/>
            <person name="Lefler F.W."/>
            <person name="Huang I.-S."/>
            <person name="Laughinghouse H. IV."/>
        </authorList>
    </citation>
    <scope>NUCLEOTIDE SEQUENCE [LARGE SCALE GENOMIC DNA]</scope>
    <source>
        <strain evidence="2 3">BLCC-F154</strain>
    </source>
</reference>
<dbReference type="SUPFAM" id="SSF53756">
    <property type="entry name" value="UDP-Glycosyltransferase/glycogen phosphorylase"/>
    <property type="match status" value="1"/>
</dbReference>
<dbReference type="Proteomes" id="UP001576776">
    <property type="component" value="Unassembled WGS sequence"/>
</dbReference>
<sequence>MKILIYSPLFYPSVGGIETVVTILAEEFVSLGHEVKLICQTSATDGKSFPFEVIRYPKPQKFLQLIQWCEVYFQPTISLKGIWPLLIFPKPWVVSHNNWYTRPDGRIAWQDRLKQFLLRFATGISVSQAIANHVSTPSTVINNPYQEDIFYEMPEVSRDRELVFLGRLVSDKGVDLLLDSVANLKNLGLFPKLTIIGTGIEETRLRQQVKHLKINEQVEFVGVKLEQELTKLLNAHKIMVIPSRWQEPFGIVALEGIACGCVIVGSEQGGLKDAINSCGITFPNGNIQVLTQILYDLLSDDNQLLKFREKSELHLIKHKKSLVAKAYIKVFERAVGQ</sequence>
<dbReference type="CDD" id="cd03801">
    <property type="entry name" value="GT4_PimA-like"/>
    <property type="match status" value="1"/>
</dbReference>
<dbReference type="Gene3D" id="3.40.50.2000">
    <property type="entry name" value="Glycogen Phosphorylase B"/>
    <property type="match status" value="2"/>
</dbReference>
<organism evidence="2 3">
    <name type="scientific">Floridaenema fluviatile BLCC-F154</name>
    <dbReference type="NCBI Taxonomy" id="3153640"/>
    <lineage>
        <taxon>Bacteria</taxon>
        <taxon>Bacillati</taxon>
        <taxon>Cyanobacteriota</taxon>
        <taxon>Cyanophyceae</taxon>
        <taxon>Oscillatoriophycideae</taxon>
        <taxon>Aerosakkonematales</taxon>
        <taxon>Aerosakkonemataceae</taxon>
        <taxon>Floridanema</taxon>
        <taxon>Floridanema fluviatile</taxon>
    </lineage>
</organism>
<accession>A0ABV4YBE2</accession>
<dbReference type="EMBL" id="JBHFNS010000041">
    <property type="protein sequence ID" value="MFB2935443.1"/>
    <property type="molecule type" value="Genomic_DNA"/>
</dbReference>